<gene>
    <name evidence="1" type="ORF">FZC34_01990</name>
</gene>
<dbReference type="EMBL" id="CP043316">
    <property type="protein sequence ID" value="QEK38670.1"/>
    <property type="molecule type" value="Genomic_DNA"/>
</dbReference>
<accession>A0A5C0UG23</accession>
<sequence length="414" mass="48273">MMQSIASTGPYYFGVNDGNSHIENASPVMPYRLQCEHFSAYERMSINDRKNTDHKNQQFQIDCFLNMYNNIQKLVAIYRLFNHDDKVISQITRNLTEQFISDQEEIKSYYKKTESALKLCGYSSKLLDQFNKNRKTYPSNNFIAAGNAIMQRIKAYEHVVAYNLLQYLGDDYSDILNVEANYSNALLKNLPNNEDHKHSSDDKYIIPYSLTSHLLKRDKDFLDKVKYRITGYSDEDEHSYRLSQDGSLIIHSIQGDINLTQYYAFAKISLYINSKDSIINITPCYLYRSQTQRLNINGECKMVNIARDREMHECIDLSNLNAKQANLNQQYETIILAKTNIDELNIYHSSRIIINLDTYDMIELTYHNNGELIKKSLKGNNERTFNTYHININNRQDVHITYITTSKSQTSTVL</sequence>
<organism evidence="1 2">
    <name type="scientific">Candidatus Cytomitobacter primus</name>
    <dbReference type="NCBI Taxonomy" id="2066024"/>
    <lineage>
        <taxon>Bacteria</taxon>
        <taxon>Pseudomonadati</taxon>
        <taxon>Pseudomonadota</taxon>
        <taxon>Alphaproteobacteria</taxon>
        <taxon>Holosporales</taxon>
        <taxon>Holosporaceae</taxon>
        <taxon>Candidatus Cytomitobacter</taxon>
    </lineage>
</organism>
<dbReference type="Proteomes" id="UP000325004">
    <property type="component" value="Chromosome"/>
</dbReference>
<reference evidence="1 2" key="1">
    <citation type="submission" date="2019-08" db="EMBL/GenBank/DDBJ databases">
        <title>Highly reduced genomes of protist endosymbionts show evolutionary convergence.</title>
        <authorList>
            <person name="George E."/>
            <person name="Husnik F."/>
            <person name="Tashyreva D."/>
            <person name="Prokopchuk G."/>
            <person name="Horak A."/>
            <person name="Kwong W.K."/>
            <person name="Lukes J."/>
            <person name="Keeling P.J."/>
        </authorList>
    </citation>
    <scope>NUCLEOTIDE SEQUENCE [LARGE SCALE GENOMIC DNA]</scope>
    <source>
        <strain evidence="1">1604LC</strain>
    </source>
</reference>
<dbReference type="AlphaFoldDB" id="A0A5C0UG23"/>
<evidence type="ECO:0000313" key="1">
    <source>
        <dbReference type="EMBL" id="QEK38670.1"/>
    </source>
</evidence>
<protein>
    <submittedName>
        <fullName evidence="1">Uncharacterized protein</fullName>
    </submittedName>
</protein>
<proteinExistence type="predicted"/>
<dbReference type="KEGG" id="cpri:FZC34_01990"/>
<name>A0A5C0UG23_9PROT</name>
<dbReference type="RefSeq" id="WP_148971791.1">
    <property type="nucleotide sequence ID" value="NZ_OX638200.1"/>
</dbReference>
<evidence type="ECO:0000313" key="2">
    <source>
        <dbReference type="Proteomes" id="UP000325004"/>
    </source>
</evidence>
<keyword evidence="2" id="KW-1185">Reference proteome</keyword>
<dbReference type="OrthoDB" id="9772924at2"/>